<dbReference type="PROSITE" id="PS51831">
    <property type="entry name" value="HD"/>
    <property type="match status" value="1"/>
</dbReference>
<dbReference type="CDD" id="cd05399">
    <property type="entry name" value="NT_Rel-Spo_like"/>
    <property type="match status" value="1"/>
</dbReference>
<dbReference type="Pfam" id="PF04607">
    <property type="entry name" value="RelA_SpoT"/>
    <property type="match status" value="1"/>
</dbReference>
<dbReference type="Gene3D" id="1.10.3210.10">
    <property type="entry name" value="Hypothetical protein af1432"/>
    <property type="match status" value="1"/>
</dbReference>
<dbReference type="InterPro" id="IPR004811">
    <property type="entry name" value="RelA/Spo_fam"/>
</dbReference>
<evidence type="ECO:0000256" key="1">
    <source>
        <dbReference type="RuleBase" id="RU003847"/>
    </source>
</evidence>
<dbReference type="SUPFAM" id="SSF81271">
    <property type="entry name" value="TGS-like"/>
    <property type="match status" value="1"/>
</dbReference>
<dbReference type="InterPro" id="IPR006674">
    <property type="entry name" value="HD_domain"/>
</dbReference>
<accession>A0A932I2U7</accession>
<evidence type="ECO:0000259" key="2">
    <source>
        <dbReference type="PROSITE" id="PS51671"/>
    </source>
</evidence>
<dbReference type="PANTHER" id="PTHR21262">
    <property type="entry name" value="GUANOSINE-3',5'-BIS DIPHOSPHATE 3'-PYROPHOSPHOHYDROLASE"/>
    <property type="match status" value="1"/>
</dbReference>
<evidence type="ECO:0000313" key="6">
    <source>
        <dbReference type="Proteomes" id="UP000782312"/>
    </source>
</evidence>
<dbReference type="InterPro" id="IPR002912">
    <property type="entry name" value="ACT_dom"/>
</dbReference>
<dbReference type="FunFam" id="3.30.460.10:FF:000001">
    <property type="entry name" value="GTP pyrophosphokinase RelA"/>
    <property type="match status" value="1"/>
</dbReference>
<dbReference type="EMBL" id="JACPUR010000024">
    <property type="protein sequence ID" value="MBI3128179.1"/>
    <property type="molecule type" value="Genomic_DNA"/>
</dbReference>
<feature type="domain" description="TGS" evidence="4">
    <location>
        <begin position="393"/>
        <end position="454"/>
    </location>
</feature>
<dbReference type="GO" id="GO:0005886">
    <property type="term" value="C:plasma membrane"/>
    <property type="evidence" value="ECO:0007669"/>
    <property type="project" value="TreeGrafter"/>
</dbReference>
<dbReference type="GO" id="GO:0008728">
    <property type="term" value="F:GTP diphosphokinase activity"/>
    <property type="evidence" value="ECO:0007669"/>
    <property type="project" value="TreeGrafter"/>
</dbReference>
<dbReference type="InterPro" id="IPR012676">
    <property type="entry name" value="TGS-like"/>
</dbReference>
<dbReference type="CDD" id="cd01668">
    <property type="entry name" value="TGS_RSH"/>
    <property type="match status" value="1"/>
</dbReference>
<sequence>MPPVLTGRPPARIMDIVDLVEEYAPGYGDLLMRAYIFTAKVHRGQSRISGEPYISHPLEVARILAEMRQDPETVAAGLLHDTVEDTSTTLDDIQTLFGEHVASLVNGVTKLARIDLPNTQALQAENYRKMLIAMAHDIRVILIKLADRLHNALTLEYLPPKRRERIAQETAEIYAPLANRLGIGWLKGALEDIAFKHLHPEAYNEIDEKLREGMAEREAYLEEVKKQVEESLAKAGIAAAVTARFKLHSSIHRKMQTQNLDFHQVYDISGLRIIVNEIKDCYAVLGILHSLWRPIPGRFKDYIALPKANLYQSLHTTLMAGGGQRVEFQIRTKEMHRVAEEGIAAHWRYKEGEQIDSGVMDKFEWLRRIMESLQEETDPRNLVDSVKLNLFQDEVFVFTPRGEVRNFPRGATPVDFAYSIHTEVGHHCVGAKINGRIAPLNTRLENGDIIEILTNPHRTPTQDWLKFAVSARAKQKIRAWIRQAQRDRSISLGRELLDHELARFGVKPADYMKPASLLEAARSLGLQSEDDLFAMVGFGRTSARQVAGKLLPDELLRQTEKREKSRFRRLVARMSGKARPGIKVKGQDDILIRFAKCCDPIPGEPIMGFITRGRGVTVHAASCANVRSITTDEERLVEVSWGDVKKEDLYVVTLEVEAMDRPGVLAGLSAAIASCESNIVRVTAEAARSRAGIHLEVQVRDLDHLKEVMKKVRDVKGIVSVVRTGPRIPRDGVREMAGGE</sequence>
<dbReference type="PROSITE" id="PS51671">
    <property type="entry name" value="ACT"/>
    <property type="match status" value="1"/>
</dbReference>
<dbReference type="Gene3D" id="3.30.70.260">
    <property type="match status" value="1"/>
</dbReference>
<dbReference type="InterPro" id="IPR045600">
    <property type="entry name" value="RelA/SpoT_AH_RIS"/>
</dbReference>
<dbReference type="SUPFAM" id="SSF55021">
    <property type="entry name" value="ACT-like"/>
    <property type="match status" value="1"/>
</dbReference>
<dbReference type="Proteomes" id="UP000782312">
    <property type="component" value="Unassembled WGS sequence"/>
</dbReference>
<proteinExistence type="inferred from homology"/>
<comment type="caution">
    <text evidence="5">The sequence shown here is derived from an EMBL/GenBank/DDBJ whole genome shotgun (WGS) entry which is preliminary data.</text>
</comment>
<protein>
    <submittedName>
        <fullName evidence="5">Bifunctional (P)ppGpp synthetase/guanosine-3',5'-bis(Diphosphate) 3'-pyrophosphohydrolase</fullName>
    </submittedName>
</protein>
<dbReference type="GO" id="GO:0015969">
    <property type="term" value="P:guanosine tetraphosphate metabolic process"/>
    <property type="evidence" value="ECO:0007669"/>
    <property type="project" value="InterPro"/>
</dbReference>
<dbReference type="InterPro" id="IPR012675">
    <property type="entry name" value="Beta-grasp_dom_sf"/>
</dbReference>
<evidence type="ECO:0000259" key="4">
    <source>
        <dbReference type="PROSITE" id="PS51880"/>
    </source>
</evidence>
<dbReference type="SMART" id="SM00471">
    <property type="entry name" value="HDc"/>
    <property type="match status" value="1"/>
</dbReference>
<evidence type="ECO:0000259" key="3">
    <source>
        <dbReference type="PROSITE" id="PS51831"/>
    </source>
</evidence>
<dbReference type="InterPro" id="IPR045865">
    <property type="entry name" value="ACT-like_dom_sf"/>
</dbReference>
<dbReference type="InterPro" id="IPR033655">
    <property type="entry name" value="TGS_RelA/SpoT"/>
</dbReference>
<dbReference type="NCBIfam" id="TIGR00691">
    <property type="entry name" value="spoT_relA"/>
    <property type="match status" value="1"/>
</dbReference>
<dbReference type="Pfam" id="PF13328">
    <property type="entry name" value="HD_4"/>
    <property type="match status" value="1"/>
</dbReference>
<gene>
    <name evidence="5" type="ORF">HYZ11_11290</name>
</gene>
<dbReference type="SMART" id="SM00954">
    <property type="entry name" value="RelA_SpoT"/>
    <property type="match status" value="1"/>
</dbReference>
<organism evidence="5 6">
    <name type="scientific">Tectimicrobiota bacterium</name>
    <dbReference type="NCBI Taxonomy" id="2528274"/>
    <lineage>
        <taxon>Bacteria</taxon>
        <taxon>Pseudomonadati</taxon>
        <taxon>Nitrospinota/Tectimicrobiota group</taxon>
        <taxon>Candidatus Tectimicrobiota</taxon>
    </lineage>
</organism>
<feature type="domain" description="HD" evidence="3">
    <location>
        <begin position="53"/>
        <end position="152"/>
    </location>
</feature>
<dbReference type="Pfam" id="PF19296">
    <property type="entry name" value="RelA_AH_RIS"/>
    <property type="match status" value="1"/>
</dbReference>
<dbReference type="CDD" id="cd04876">
    <property type="entry name" value="ACT_RelA-SpoT"/>
    <property type="match status" value="1"/>
</dbReference>
<dbReference type="InterPro" id="IPR003607">
    <property type="entry name" value="HD/PDEase_dom"/>
</dbReference>
<dbReference type="FunFam" id="3.10.20.30:FF:000002">
    <property type="entry name" value="GTP pyrophosphokinase (RelA/SpoT)"/>
    <property type="match status" value="1"/>
</dbReference>
<name>A0A932I2U7_UNCTE</name>
<comment type="function">
    <text evidence="1">In eubacteria ppGpp (guanosine 3'-diphosphate 5'-diphosphate) is a mediator of the stringent response that coordinates a variety of cellular activities in response to changes in nutritional abundance.</text>
</comment>
<feature type="domain" description="ACT" evidence="2">
    <location>
        <begin position="653"/>
        <end position="726"/>
    </location>
</feature>
<dbReference type="PANTHER" id="PTHR21262:SF36">
    <property type="entry name" value="BIFUNCTIONAL (P)PPGPP SYNTHASE_HYDROLASE SPOT"/>
    <property type="match status" value="1"/>
</dbReference>
<dbReference type="GO" id="GO:0008893">
    <property type="term" value="F:guanosine-3',5'-bis(diphosphate) 3'-diphosphatase activity"/>
    <property type="evidence" value="ECO:0007669"/>
    <property type="project" value="TreeGrafter"/>
</dbReference>
<comment type="similarity">
    <text evidence="1">Belongs to the relA/spoT family.</text>
</comment>
<dbReference type="Pfam" id="PF02824">
    <property type="entry name" value="TGS"/>
    <property type="match status" value="1"/>
</dbReference>
<dbReference type="CDD" id="cd00077">
    <property type="entry name" value="HDc"/>
    <property type="match status" value="1"/>
</dbReference>
<dbReference type="Gene3D" id="3.10.20.30">
    <property type="match status" value="1"/>
</dbReference>
<dbReference type="InterPro" id="IPR004095">
    <property type="entry name" value="TGS"/>
</dbReference>
<dbReference type="SUPFAM" id="SSF81301">
    <property type="entry name" value="Nucleotidyltransferase"/>
    <property type="match status" value="1"/>
</dbReference>
<dbReference type="GO" id="GO:0015949">
    <property type="term" value="P:nucleobase-containing small molecule interconversion"/>
    <property type="evidence" value="ECO:0007669"/>
    <property type="project" value="UniProtKB-ARBA"/>
</dbReference>
<dbReference type="Gene3D" id="3.30.460.10">
    <property type="entry name" value="Beta Polymerase, domain 2"/>
    <property type="match status" value="1"/>
</dbReference>
<dbReference type="Pfam" id="PF13291">
    <property type="entry name" value="ACT_4"/>
    <property type="match status" value="1"/>
</dbReference>
<dbReference type="InterPro" id="IPR007685">
    <property type="entry name" value="RelA_SpoT"/>
</dbReference>
<evidence type="ECO:0000313" key="5">
    <source>
        <dbReference type="EMBL" id="MBI3128179.1"/>
    </source>
</evidence>
<reference evidence="5" key="1">
    <citation type="submission" date="2020-07" db="EMBL/GenBank/DDBJ databases">
        <title>Huge and variable diversity of episymbiotic CPR bacteria and DPANN archaea in groundwater ecosystems.</title>
        <authorList>
            <person name="He C.Y."/>
            <person name="Keren R."/>
            <person name="Whittaker M."/>
            <person name="Farag I.F."/>
            <person name="Doudna J."/>
            <person name="Cate J.H.D."/>
            <person name="Banfield J.F."/>
        </authorList>
    </citation>
    <scope>NUCLEOTIDE SEQUENCE</scope>
    <source>
        <strain evidence="5">NC_groundwater_763_Ag_S-0.2um_68_21</strain>
    </source>
</reference>
<dbReference type="InterPro" id="IPR043519">
    <property type="entry name" value="NT_sf"/>
</dbReference>
<dbReference type="AlphaFoldDB" id="A0A932I2U7"/>
<dbReference type="SUPFAM" id="SSF109604">
    <property type="entry name" value="HD-domain/PDEase-like"/>
    <property type="match status" value="1"/>
</dbReference>
<dbReference type="FunFam" id="1.10.3210.10:FF:000001">
    <property type="entry name" value="GTP pyrophosphokinase RelA"/>
    <property type="match status" value="1"/>
</dbReference>
<dbReference type="GO" id="GO:0042594">
    <property type="term" value="P:response to starvation"/>
    <property type="evidence" value="ECO:0007669"/>
    <property type="project" value="TreeGrafter"/>
</dbReference>
<dbReference type="PROSITE" id="PS51880">
    <property type="entry name" value="TGS"/>
    <property type="match status" value="1"/>
</dbReference>